<dbReference type="Pfam" id="PF00570">
    <property type="entry name" value="HRDC"/>
    <property type="match status" value="1"/>
</dbReference>
<dbReference type="InterPro" id="IPR025824">
    <property type="entry name" value="OB-fold_nuc-bd_dom"/>
</dbReference>
<organism evidence="8 9">
    <name type="scientific">Candidatus Nomurabacteria bacterium RIFCSPLOWO2_02_FULL_40_10</name>
    <dbReference type="NCBI Taxonomy" id="1801786"/>
    <lineage>
        <taxon>Bacteria</taxon>
        <taxon>Candidatus Nomuraibacteriota</taxon>
    </lineage>
</organism>
<evidence type="ECO:0000256" key="6">
    <source>
        <dbReference type="RuleBase" id="RU004355"/>
    </source>
</evidence>
<comment type="subunit">
    <text evidence="5">Heterooligomer composed of large and small subunits.</text>
</comment>
<dbReference type="GO" id="GO:0009318">
    <property type="term" value="C:exodeoxyribonuclease VII complex"/>
    <property type="evidence" value="ECO:0007669"/>
    <property type="project" value="UniProtKB-UniRule"/>
</dbReference>
<evidence type="ECO:0000259" key="7">
    <source>
        <dbReference type="PROSITE" id="PS50967"/>
    </source>
</evidence>
<dbReference type="PANTHER" id="PTHR30008:SF0">
    <property type="entry name" value="EXODEOXYRIBONUCLEASE 7 LARGE SUBUNIT"/>
    <property type="match status" value="1"/>
</dbReference>
<accession>A0A1F6XWW7</accession>
<dbReference type="HAMAP" id="MF_00378">
    <property type="entry name" value="Exonuc_7_L"/>
    <property type="match status" value="1"/>
</dbReference>
<dbReference type="NCBIfam" id="TIGR00237">
    <property type="entry name" value="xseA"/>
    <property type="match status" value="1"/>
</dbReference>
<evidence type="ECO:0000256" key="2">
    <source>
        <dbReference type="ARBA" id="ARBA00022722"/>
    </source>
</evidence>
<dbReference type="InterPro" id="IPR002121">
    <property type="entry name" value="HRDC_dom"/>
</dbReference>
<protein>
    <recommendedName>
        <fullName evidence="5">Exodeoxyribonuclease 7 large subunit</fullName>
        <ecNumber evidence="5">3.1.11.6</ecNumber>
    </recommendedName>
    <alternativeName>
        <fullName evidence="5">Exodeoxyribonuclease VII large subunit</fullName>
        <shortName evidence="5">Exonuclease VII large subunit</shortName>
    </alternativeName>
</protein>
<dbReference type="AlphaFoldDB" id="A0A1F6XWW7"/>
<dbReference type="Pfam" id="PF02601">
    <property type="entry name" value="Exonuc_VII_L"/>
    <property type="match status" value="2"/>
</dbReference>
<dbReference type="GO" id="GO:0008855">
    <property type="term" value="F:exodeoxyribonuclease VII activity"/>
    <property type="evidence" value="ECO:0007669"/>
    <property type="project" value="UniProtKB-UniRule"/>
</dbReference>
<dbReference type="GO" id="GO:0000166">
    <property type="term" value="F:nucleotide binding"/>
    <property type="evidence" value="ECO:0007669"/>
    <property type="project" value="InterPro"/>
</dbReference>
<dbReference type="InterPro" id="IPR010997">
    <property type="entry name" value="HRDC-like_sf"/>
</dbReference>
<dbReference type="Proteomes" id="UP000176479">
    <property type="component" value="Unassembled WGS sequence"/>
</dbReference>
<keyword evidence="4 5" id="KW-0269">Exonuclease</keyword>
<dbReference type="GO" id="GO:0005737">
    <property type="term" value="C:cytoplasm"/>
    <property type="evidence" value="ECO:0007669"/>
    <property type="project" value="UniProtKB-SubCell"/>
</dbReference>
<evidence type="ECO:0000313" key="9">
    <source>
        <dbReference type="Proteomes" id="UP000176479"/>
    </source>
</evidence>
<sequence>MANTLPLSENFDDKKEGVIRYLTDLRNELAEKSGQERYKILQNKTIDYIADAMPQTLEELAAIKGIGPKKLKELGSAILAITTGGEANVKEKVIQVSESGERVFSVSEFLDHINDILYPQNVVVQGEISSVNVHPSGVYLTLKDKKDEGILDCYIRPHIYSYLGVELEDGMEVKIGGFPSVYKRSGRFRFMVQTLELTGEGSLKKAYELLKKKLELEGLFVRKRPIPEFIKRIGIITSRQGAVIEDFKNNLERLGFELFLKDVRVEGVRAVDDITEALQWFNSNADKLDLDVLVIMRGGGSLEDLQAFNNELVARAVFASYIPTICAIGHHKDAPIASLVGDEAPSTPTGAAMRVNQSWDRLVKDLPILKREMVYAYESKLVAAYSRIESLREKMINYFRRAFVKFESLKSALLEVFERELARVVERVGTIEKYLASVNPERNLKLGYSIVTDNSGKVIKDSSQVKIGEDIKTKLYKGEVVSKVKEAK</sequence>
<evidence type="ECO:0000256" key="3">
    <source>
        <dbReference type="ARBA" id="ARBA00022801"/>
    </source>
</evidence>
<reference evidence="8 9" key="1">
    <citation type="journal article" date="2016" name="Nat. Commun.">
        <title>Thousands of microbial genomes shed light on interconnected biogeochemical processes in an aquifer system.</title>
        <authorList>
            <person name="Anantharaman K."/>
            <person name="Brown C.T."/>
            <person name="Hug L.A."/>
            <person name="Sharon I."/>
            <person name="Castelle C.J."/>
            <person name="Probst A.J."/>
            <person name="Thomas B.C."/>
            <person name="Singh A."/>
            <person name="Wilkins M.J."/>
            <person name="Karaoz U."/>
            <person name="Brodie E.L."/>
            <person name="Williams K.H."/>
            <person name="Hubbard S.S."/>
            <person name="Banfield J.F."/>
        </authorList>
    </citation>
    <scope>NUCLEOTIDE SEQUENCE [LARGE SCALE GENOMIC DNA]</scope>
</reference>
<dbReference type="Pfam" id="PF13742">
    <property type="entry name" value="tRNA_anti_2"/>
    <property type="match status" value="1"/>
</dbReference>
<proteinExistence type="inferred from homology"/>
<evidence type="ECO:0000256" key="1">
    <source>
        <dbReference type="ARBA" id="ARBA00022490"/>
    </source>
</evidence>
<evidence type="ECO:0000256" key="4">
    <source>
        <dbReference type="ARBA" id="ARBA00022839"/>
    </source>
</evidence>
<dbReference type="SUPFAM" id="SSF47819">
    <property type="entry name" value="HRDC-like"/>
    <property type="match status" value="1"/>
</dbReference>
<dbReference type="InterPro" id="IPR003753">
    <property type="entry name" value="Exonuc_VII_L"/>
</dbReference>
<dbReference type="InterPro" id="IPR020579">
    <property type="entry name" value="Exonuc_VII_lsu_C"/>
</dbReference>
<dbReference type="CDD" id="cd04489">
    <property type="entry name" value="ExoVII_LU_OBF"/>
    <property type="match status" value="1"/>
</dbReference>
<dbReference type="EC" id="3.1.11.6" evidence="5"/>
<keyword evidence="2 5" id="KW-0540">Nuclease</keyword>
<comment type="subcellular location">
    <subcellularLocation>
        <location evidence="5 6">Cytoplasm</location>
    </subcellularLocation>
</comment>
<dbReference type="EMBL" id="MFVK01000032">
    <property type="protein sequence ID" value="OGI98630.1"/>
    <property type="molecule type" value="Genomic_DNA"/>
</dbReference>
<feature type="domain" description="HRDC" evidence="7">
    <location>
        <begin position="12"/>
        <end position="92"/>
    </location>
</feature>
<dbReference type="PANTHER" id="PTHR30008">
    <property type="entry name" value="EXODEOXYRIBONUCLEASE 7 LARGE SUBUNIT"/>
    <property type="match status" value="1"/>
</dbReference>
<comment type="caution">
    <text evidence="8">The sequence shown here is derived from an EMBL/GenBank/DDBJ whole genome shotgun (WGS) entry which is preliminary data.</text>
</comment>
<comment type="catalytic activity">
    <reaction evidence="5 6">
        <text>Exonucleolytic cleavage in either 5'- to 3'- or 3'- to 5'-direction to yield nucleoside 5'-phosphates.</text>
        <dbReference type="EC" id="3.1.11.6"/>
    </reaction>
</comment>
<evidence type="ECO:0000256" key="5">
    <source>
        <dbReference type="HAMAP-Rule" id="MF_00378"/>
    </source>
</evidence>
<keyword evidence="1 5" id="KW-0963">Cytoplasm</keyword>
<dbReference type="GO" id="GO:0006308">
    <property type="term" value="P:DNA catabolic process"/>
    <property type="evidence" value="ECO:0007669"/>
    <property type="project" value="UniProtKB-UniRule"/>
</dbReference>
<dbReference type="PROSITE" id="PS50967">
    <property type="entry name" value="HRDC"/>
    <property type="match status" value="1"/>
</dbReference>
<dbReference type="GO" id="GO:0003676">
    <property type="term" value="F:nucleic acid binding"/>
    <property type="evidence" value="ECO:0007669"/>
    <property type="project" value="InterPro"/>
</dbReference>
<gene>
    <name evidence="5" type="primary">xseA</name>
    <name evidence="8" type="ORF">A3H53_01275</name>
</gene>
<name>A0A1F6XWW7_9BACT</name>
<dbReference type="SMART" id="SM00341">
    <property type="entry name" value="HRDC"/>
    <property type="match status" value="1"/>
</dbReference>
<keyword evidence="3 5" id="KW-0378">Hydrolase</keyword>
<dbReference type="InterPro" id="IPR044876">
    <property type="entry name" value="HRDC_dom_sf"/>
</dbReference>
<comment type="function">
    <text evidence="5">Bidirectionally degrades single-stranded DNA into large acid-insoluble oligonucleotides, which are then degraded further into small acid-soluble oligonucleotides.</text>
</comment>
<comment type="similarity">
    <text evidence="5 6">Belongs to the XseA family.</text>
</comment>
<evidence type="ECO:0000313" key="8">
    <source>
        <dbReference type="EMBL" id="OGI98630.1"/>
    </source>
</evidence>
<dbReference type="Gene3D" id="1.10.150.80">
    <property type="entry name" value="HRDC domain"/>
    <property type="match status" value="1"/>
</dbReference>